<dbReference type="InterPro" id="IPR001107">
    <property type="entry name" value="Band_7"/>
</dbReference>
<evidence type="ECO:0000256" key="3">
    <source>
        <dbReference type="ARBA" id="ARBA00023136"/>
    </source>
</evidence>
<evidence type="ECO:0000256" key="7">
    <source>
        <dbReference type="SAM" id="Phobius"/>
    </source>
</evidence>
<name>A0A8C9S726_SCLFO</name>
<feature type="domain" description="Band 7" evidence="8">
    <location>
        <begin position="140"/>
        <end position="299"/>
    </location>
</feature>
<feature type="compositionally biased region" description="Basic and acidic residues" evidence="6">
    <location>
        <begin position="385"/>
        <end position="396"/>
    </location>
</feature>
<comment type="function">
    <text evidence="4">Plays a role in the regulation of glomerular permeability, acting probably as a linker between the plasma membrane and the cytoskeleton.</text>
</comment>
<dbReference type="GeneTree" id="ENSGT01030000234614"/>
<accession>A0A8C9S726</accession>
<sequence length="396" mass="44688">QHRMEGNTRLSSSRSRSRTRKGTMKHRSSDSREQQHRTRKMLKALDGVEKKKTVRKEPQMEATKAEEQEEERPKLNSTVVNVDSVRDKEGDDEAEESLGLLEWERPEEGLKKRNLGLCEWLLTGMALVIIFLSFPLSIWLCVTIVREHERAIIFRLGHLLEGKPRGPGLLFYIPFLDVCQKVDIRLKMLKIVPHTVVTKDLVTTELSAVCYYRMENVSLCFTALSGISNMLQGMFQVTERDVLAHYTFSQILLDRKEVTKEIQVALDAVTSQWGIKVERAEIEDIHLPAELQHSLAAEAEAKRLAQIKIIAAEGERAACEALKASVESLSGSPAAIQLRLLQLLQTLRTEHPTLVLNLPSELLALPAHTSASPEPVSHSLTVENPTEKSHRDSPMM</sequence>
<dbReference type="Gene3D" id="3.30.479.30">
    <property type="entry name" value="Band 7 domain"/>
    <property type="match status" value="1"/>
</dbReference>
<dbReference type="InterPro" id="IPR043202">
    <property type="entry name" value="Band-7_stomatin-like"/>
</dbReference>
<proteinExistence type="inferred from homology"/>
<dbReference type="SMART" id="SM00244">
    <property type="entry name" value="PHB"/>
    <property type="match status" value="1"/>
</dbReference>
<evidence type="ECO:0000313" key="9">
    <source>
        <dbReference type="Ensembl" id="ENSSFOP00015028673.1"/>
    </source>
</evidence>
<dbReference type="PANTHER" id="PTHR10264:SF127">
    <property type="entry name" value="PODOCIN"/>
    <property type="match status" value="1"/>
</dbReference>
<dbReference type="AlphaFoldDB" id="A0A8C9S726"/>
<dbReference type="PANTHER" id="PTHR10264">
    <property type="entry name" value="BAND 7 PROTEIN-RELATED"/>
    <property type="match status" value="1"/>
</dbReference>
<gene>
    <name evidence="9" type="primary">NPHS2</name>
    <name evidence="9" type="synonym">nphs2</name>
</gene>
<feature type="region of interest" description="Disordered" evidence="6">
    <location>
        <begin position="369"/>
        <end position="396"/>
    </location>
</feature>
<dbReference type="Gene3D" id="6.10.250.2090">
    <property type="match status" value="1"/>
</dbReference>
<feature type="region of interest" description="Disordered" evidence="6">
    <location>
        <begin position="1"/>
        <end position="77"/>
    </location>
</feature>
<reference evidence="9" key="2">
    <citation type="submission" date="2025-08" db="UniProtKB">
        <authorList>
            <consortium name="Ensembl"/>
        </authorList>
    </citation>
    <scope>IDENTIFICATION</scope>
</reference>
<dbReference type="Pfam" id="PF01145">
    <property type="entry name" value="Band_7"/>
    <property type="match status" value="1"/>
</dbReference>
<protein>
    <recommendedName>
        <fullName evidence="5">Podocin</fullName>
    </recommendedName>
</protein>
<evidence type="ECO:0000256" key="1">
    <source>
        <dbReference type="ARBA" id="ARBA00004370"/>
    </source>
</evidence>
<keyword evidence="7" id="KW-1133">Transmembrane helix</keyword>
<dbReference type="InterPro" id="IPR036013">
    <property type="entry name" value="Band_7/SPFH_dom_sf"/>
</dbReference>
<keyword evidence="10" id="KW-1185">Reference proteome</keyword>
<keyword evidence="7" id="KW-0812">Transmembrane</keyword>
<dbReference type="SUPFAM" id="SSF117892">
    <property type="entry name" value="Band 7/SPFH domain"/>
    <property type="match status" value="1"/>
</dbReference>
<evidence type="ECO:0000256" key="6">
    <source>
        <dbReference type="SAM" id="MobiDB-lite"/>
    </source>
</evidence>
<dbReference type="FunFam" id="3.30.479.30:FF:000004">
    <property type="entry name" value="Putative membrane protease family, stomatin"/>
    <property type="match status" value="1"/>
</dbReference>
<dbReference type="Proteomes" id="UP000694397">
    <property type="component" value="Chromosome 9"/>
</dbReference>
<keyword evidence="3 7" id="KW-0472">Membrane</keyword>
<dbReference type="PRINTS" id="PR00721">
    <property type="entry name" value="STOMATIN"/>
</dbReference>
<evidence type="ECO:0000256" key="5">
    <source>
        <dbReference type="ARBA" id="ARBA00071670"/>
    </source>
</evidence>
<evidence type="ECO:0000313" key="10">
    <source>
        <dbReference type="Proteomes" id="UP000694397"/>
    </source>
</evidence>
<evidence type="ECO:0000256" key="4">
    <source>
        <dbReference type="ARBA" id="ARBA00053394"/>
    </source>
</evidence>
<feature type="compositionally biased region" description="Basic and acidic residues" evidence="6">
    <location>
        <begin position="46"/>
        <end position="74"/>
    </location>
</feature>
<dbReference type="OrthoDB" id="2105077at2759"/>
<dbReference type="GO" id="GO:0009898">
    <property type="term" value="C:cytoplasmic side of plasma membrane"/>
    <property type="evidence" value="ECO:0007669"/>
    <property type="project" value="UniProtKB-ARBA"/>
</dbReference>
<evidence type="ECO:0000256" key="2">
    <source>
        <dbReference type="ARBA" id="ARBA00008164"/>
    </source>
</evidence>
<dbReference type="Ensembl" id="ENSSFOT00015028997.2">
    <property type="protein sequence ID" value="ENSSFOP00015028673.1"/>
    <property type="gene ID" value="ENSSFOG00015018378.2"/>
</dbReference>
<feature type="compositionally biased region" description="Basic residues" evidence="6">
    <location>
        <begin position="15"/>
        <end position="26"/>
    </location>
</feature>
<comment type="subcellular location">
    <subcellularLocation>
        <location evidence="1">Membrane</location>
    </subcellularLocation>
</comment>
<reference evidence="9" key="3">
    <citation type="submission" date="2025-09" db="UniProtKB">
        <authorList>
            <consortium name="Ensembl"/>
        </authorList>
    </citation>
    <scope>IDENTIFICATION</scope>
</reference>
<dbReference type="InterPro" id="IPR001972">
    <property type="entry name" value="Stomatin_HflK_fam"/>
</dbReference>
<evidence type="ECO:0000259" key="8">
    <source>
        <dbReference type="SMART" id="SM00244"/>
    </source>
</evidence>
<organism evidence="9 10">
    <name type="scientific">Scleropages formosus</name>
    <name type="common">Asian bonytongue</name>
    <name type="synonym">Osteoglossum formosum</name>
    <dbReference type="NCBI Taxonomy" id="113540"/>
    <lineage>
        <taxon>Eukaryota</taxon>
        <taxon>Metazoa</taxon>
        <taxon>Chordata</taxon>
        <taxon>Craniata</taxon>
        <taxon>Vertebrata</taxon>
        <taxon>Euteleostomi</taxon>
        <taxon>Actinopterygii</taxon>
        <taxon>Neopterygii</taxon>
        <taxon>Teleostei</taxon>
        <taxon>Osteoglossocephala</taxon>
        <taxon>Osteoglossomorpha</taxon>
        <taxon>Osteoglossiformes</taxon>
        <taxon>Osteoglossidae</taxon>
        <taxon>Scleropages</taxon>
    </lineage>
</organism>
<reference evidence="9 10" key="1">
    <citation type="submission" date="2019-04" db="EMBL/GenBank/DDBJ databases">
        <authorList>
            <consortium name="Wellcome Sanger Institute Data Sharing"/>
        </authorList>
    </citation>
    <scope>NUCLEOTIDE SEQUENCE [LARGE SCALE GENOMIC DNA]</scope>
</reference>
<feature type="transmembrane region" description="Helical" evidence="7">
    <location>
        <begin position="120"/>
        <end position="140"/>
    </location>
</feature>
<comment type="similarity">
    <text evidence="2">Belongs to the band 7/mec-2 family.</text>
</comment>
<feature type="compositionally biased region" description="Basic and acidic residues" evidence="6">
    <location>
        <begin position="27"/>
        <end position="36"/>
    </location>
</feature>